<dbReference type="AlphaFoldDB" id="A0A6P8G6Y7"/>
<evidence type="ECO:0000256" key="3">
    <source>
        <dbReference type="ARBA" id="ARBA00023180"/>
    </source>
</evidence>
<dbReference type="Gene3D" id="2.60.40.10">
    <property type="entry name" value="Immunoglobulins"/>
    <property type="match status" value="5"/>
</dbReference>
<dbReference type="KEGG" id="char:116222346"/>
<dbReference type="InterPro" id="IPR013098">
    <property type="entry name" value="Ig_I-set"/>
</dbReference>
<dbReference type="InterPro" id="IPR003598">
    <property type="entry name" value="Ig_sub2"/>
</dbReference>
<feature type="domain" description="Ig-like" evidence="5">
    <location>
        <begin position="153"/>
        <end position="242"/>
    </location>
</feature>
<dbReference type="SMART" id="SM00409">
    <property type="entry name" value="IG"/>
    <property type="match status" value="5"/>
</dbReference>
<dbReference type="Proteomes" id="UP000515152">
    <property type="component" value="Chromosome 11"/>
</dbReference>
<evidence type="ECO:0000313" key="7">
    <source>
        <dbReference type="RefSeq" id="XP_031431886.1"/>
    </source>
</evidence>
<evidence type="ECO:0000259" key="5">
    <source>
        <dbReference type="PROSITE" id="PS50835"/>
    </source>
</evidence>
<protein>
    <submittedName>
        <fullName evidence="7">Carcinoembryonic antigen-related cell adhesion molecule 20-like</fullName>
    </submittedName>
</protein>
<dbReference type="SUPFAM" id="SSF48726">
    <property type="entry name" value="Immunoglobulin"/>
    <property type="match status" value="5"/>
</dbReference>
<accession>A0A6P8G6Y7</accession>
<dbReference type="InterPro" id="IPR013783">
    <property type="entry name" value="Ig-like_fold"/>
</dbReference>
<keyword evidence="2" id="KW-1015">Disulfide bond</keyword>
<keyword evidence="3" id="KW-0325">Glycoprotein</keyword>
<feature type="domain" description="Ig-like" evidence="5">
    <location>
        <begin position="334"/>
        <end position="425"/>
    </location>
</feature>
<proteinExistence type="predicted"/>
<dbReference type="PANTHER" id="PTHR44337">
    <property type="entry name" value="CARCINOEMBRYONIC ANTIGEN-RELATED CELL ADHESION MOLECULE 8"/>
    <property type="match status" value="1"/>
</dbReference>
<dbReference type="InterPro" id="IPR003599">
    <property type="entry name" value="Ig_sub"/>
</dbReference>
<evidence type="ECO:0000256" key="4">
    <source>
        <dbReference type="ARBA" id="ARBA00023319"/>
    </source>
</evidence>
<feature type="domain" description="Ig-like" evidence="5">
    <location>
        <begin position="250"/>
        <end position="330"/>
    </location>
</feature>
<dbReference type="RefSeq" id="XP_031431886.1">
    <property type="nucleotide sequence ID" value="XM_031576026.2"/>
</dbReference>
<dbReference type="SMART" id="SM00408">
    <property type="entry name" value="IGc2"/>
    <property type="match status" value="4"/>
</dbReference>
<dbReference type="OrthoDB" id="6159398at2759"/>
<organism evidence="6 7">
    <name type="scientific">Clupea harengus</name>
    <name type="common">Atlantic herring</name>
    <dbReference type="NCBI Taxonomy" id="7950"/>
    <lineage>
        <taxon>Eukaryota</taxon>
        <taxon>Metazoa</taxon>
        <taxon>Chordata</taxon>
        <taxon>Craniata</taxon>
        <taxon>Vertebrata</taxon>
        <taxon>Euteleostomi</taxon>
        <taxon>Actinopterygii</taxon>
        <taxon>Neopterygii</taxon>
        <taxon>Teleostei</taxon>
        <taxon>Clupei</taxon>
        <taxon>Clupeiformes</taxon>
        <taxon>Clupeoidei</taxon>
        <taxon>Clupeidae</taxon>
        <taxon>Clupea</taxon>
    </lineage>
</organism>
<sequence>MTEAFILTFGKAGHPFPVLKKHRTLFPIGHLKMEYIVAFVLFLQLSFSPALAAEVVTPEDSPAAVVVGKDVILKPNPTMTIQAGSWSFNSDNIVFWYPGQAIINKLYNHSVYFNESDASLTLRSVQVNESGDYVLNGALPPYQVKLTLSVEEPISNVTMTVSALDLIEFNNSVTLNCSASGTPLQFHWINATSVVTASERVQFSSNKNLLTIKEVTRFDTGPFLCNVSNSISYGESRSVDFNISYGPSDPMMTVTPDKMAYISGSHVNLSCSADSKPAASYMWLFKGAALNMYGQHLKLTNLQMNDTGEYTCLAHNSVTSRFAKSSRTLRIVDPISKVVMVNKVDGPPILAMTFTLSCDVTGPVDSTHWMRNGTYLQSNDRTSFYNRNMTLTFSPVDNSDNGDYRCIAFNAVSNRTSQEYMLKVNYGPQMPVIWGPSIIASGSNLMLRCSAASWPPSNFTWYFNTTMVGKGPNYTLDSTSSDNSGNYTCSAYNDITNITKMVTKEIKVIGKSS</sequence>
<dbReference type="Pfam" id="PF13927">
    <property type="entry name" value="Ig_3"/>
    <property type="match status" value="2"/>
</dbReference>
<name>A0A6P8G6Y7_CLUHA</name>
<gene>
    <name evidence="7" type="primary">LOC116222346</name>
</gene>
<dbReference type="Pfam" id="PF13895">
    <property type="entry name" value="Ig_2"/>
    <property type="match status" value="1"/>
</dbReference>
<reference evidence="7" key="1">
    <citation type="submission" date="2025-08" db="UniProtKB">
        <authorList>
            <consortium name="RefSeq"/>
        </authorList>
    </citation>
    <scope>IDENTIFICATION</scope>
</reference>
<dbReference type="Pfam" id="PF07679">
    <property type="entry name" value="I-set"/>
    <property type="match status" value="1"/>
</dbReference>
<dbReference type="InterPro" id="IPR052598">
    <property type="entry name" value="IgSF_CEA-related"/>
</dbReference>
<keyword evidence="6" id="KW-1185">Reference proteome</keyword>
<dbReference type="InterPro" id="IPR007110">
    <property type="entry name" value="Ig-like_dom"/>
</dbReference>
<evidence type="ECO:0000313" key="6">
    <source>
        <dbReference type="Proteomes" id="UP000515152"/>
    </source>
</evidence>
<feature type="domain" description="Ig-like" evidence="5">
    <location>
        <begin position="428"/>
        <end position="503"/>
    </location>
</feature>
<evidence type="ECO:0000256" key="2">
    <source>
        <dbReference type="ARBA" id="ARBA00023157"/>
    </source>
</evidence>
<evidence type="ECO:0000256" key="1">
    <source>
        <dbReference type="ARBA" id="ARBA00022729"/>
    </source>
</evidence>
<keyword evidence="4" id="KW-0393">Immunoglobulin domain</keyword>
<dbReference type="PANTHER" id="PTHR44337:SF20">
    <property type="entry name" value="CARCINOEMBRYONIC ANTIGEN-RELATED CELL ADHESION MOLECULE 5-RELATED"/>
    <property type="match status" value="1"/>
</dbReference>
<dbReference type="GeneID" id="116222346"/>
<keyword evidence="1" id="KW-0732">Signal</keyword>
<dbReference type="InterPro" id="IPR036179">
    <property type="entry name" value="Ig-like_dom_sf"/>
</dbReference>
<dbReference type="PROSITE" id="PS50835">
    <property type="entry name" value="IG_LIKE"/>
    <property type="match status" value="4"/>
</dbReference>